<evidence type="ECO:0000313" key="2">
    <source>
        <dbReference type="EMBL" id="KAH9840201.1"/>
    </source>
</evidence>
<proteinExistence type="predicted"/>
<gene>
    <name evidence="2" type="ORF">C8Q71DRAFT_721919</name>
</gene>
<feature type="region of interest" description="Disordered" evidence="1">
    <location>
        <begin position="160"/>
        <end position="182"/>
    </location>
</feature>
<dbReference type="GeneID" id="72002217"/>
<dbReference type="EMBL" id="JADCUA010000005">
    <property type="protein sequence ID" value="KAH9840201.1"/>
    <property type="molecule type" value="Genomic_DNA"/>
</dbReference>
<feature type="compositionally biased region" description="Basic and acidic residues" evidence="1">
    <location>
        <begin position="172"/>
        <end position="182"/>
    </location>
</feature>
<protein>
    <submittedName>
        <fullName evidence="2">Uncharacterized protein</fullName>
    </submittedName>
</protein>
<name>A0ABQ8KQJ3_9APHY</name>
<accession>A0ABQ8KQJ3</accession>
<comment type="caution">
    <text evidence="2">The sequence shown here is derived from an EMBL/GenBank/DDBJ whole genome shotgun (WGS) entry which is preliminary data.</text>
</comment>
<organism evidence="2 3">
    <name type="scientific">Rhodofomes roseus</name>
    <dbReference type="NCBI Taxonomy" id="34475"/>
    <lineage>
        <taxon>Eukaryota</taxon>
        <taxon>Fungi</taxon>
        <taxon>Dikarya</taxon>
        <taxon>Basidiomycota</taxon>
        <taxon>Agaricomycotina</taxon>
        <taxon>Agaricomycetes</taxon>
        <taxon>Polyporales</taxon>
        <taxon>Rhodofomes</taxon>
    </lineage>
</organism>
<dbReference type="Proteomes" id="UP000814176">
    <property type="component" value="Unassembled WGS sequence"/>
</dbReference>
<sequence length="182" mass="20349">MFLTFSASKKKPDVSTLRGTRPLEEVLVRNVPEIDNASRTETWVVDRQPGRPLARSHVLTLWAGDHMIGSGRISTITCLARHWVTFRLAGTRSGMRVRVPIPWAGLSGHASYTHTTQFLTLSPSPEPHEAFRNSPDFADPDANPYEFELTAGKEIRLRAQLQSNPDATDQVDEAREEGLDMN</sequence>
<dbReference type="RefSeq" id="XP_047781851.1">
    <property type="nucleotide sequence ID" value="XM_047921485.1"/>
</dbReference>
<evidence type="ECO:0000313" key="3">
    <source>
        <dbReference type="Proteomes" id="UP000814176"/>
    </source>
</evidence>
<keyword evidence="3" id="KW-1185">Reference proteome</keyword>
<evidence type="ECO:0000256" key="1">
    <source>
        <dbReference type="SAM" id="MobiDB-lite"/>
    </source>
</evidence>
<reference evidence="2 3" key="1">
    <citation type="journal article" date="2021" name="Environ. Microbiol.">
        <title>Gene family expansions and transcriptome signatures uncover fungal adaptations to wood decay.</title>
        <authorList>
            <person name="Hage H."/>
            <person name="Miyauchi S."/>
            <person name="Viragh M."/>
            <person name="Drula E."/>
            <person name="Min B."/>
            <person name="Chaduli D."/>
            <person name="Navarro D."/>
            <person name="Favel A."/>
            <person name="Norest M."/>
            <person name="Lesage-Meessen L."/>
            <person name="Balint B."/>
            <person name="Merenyi Z."/>
            <person name="de Eugenio L."/>
            <person name="Morin E."/>
            <person name="Martinez A.T."/>
            <person name="Baldrian P."/>
            <person name="Stursova M."/>
            <person name="Martinez M.J."/>
            <person name="Novotny C."/>
            <person name="Magnuson J.K."/>
            <person name="Spatafora J.W."/>
            <person name="Maurice S."/>
            <person name="Pangilinan J."/>
            <person name="Andreopoulos W."/>
            <person name="LaButti K."/>
            <person name="Hundley H."/>
            <person name="Na H."/>
            <person name="Kuo A."/>
            <person name="Barry K."/>
            <person name="Lipzen A."/>
            <person name="Henrissat B."/>
            <person name="Riley R."/>
            <person name="Ahrendt S."/>
            <person name="Nagy L.G."/>
            <person name="Grigoriev I.V."/>
            <person name="Martin F."/>
            <person name="Rosso M.N."/>
        </authorList>
    </citation>
    <scope>NUCLEOTIDE SEQUENCE [LARGE SCALE GENOMIC DNA]</scope>
    <source>
        <strain evidence="2 3">CIRM-BRFM 1785</strain>
    </source>
</reference>